<comment type="subcellular location">
    <subcellularLocation>
        <location evidence="1">Cell membrane</location>
        <topology evidence="1">Multi-pass membrane protein</topology>
    </subcellularLocation>
</comment>
<feature type="transmembrane region" description="Helical" evidence="7">
    <location>
        <begin position="148"/>
        <end position="170"/>
    </location>
</feature>
<name>A0A268EN07_9BACL</name>
<dbReference type="InterPro" id="IPR036259">
    <property type="entry name" value="MFS_trans_sf"/>
</dbReference>
<evidence type="ECO:0000256" key="6">
    <source>
        <dbReference type="ARBA" id="ARBA00023136"/>
    </source>
</evidence>
<feature type="transmembrane region" description="Helical" evidence="7">
    <location>
        <begin position="298"/>
        <end position="318"/>
    </location>
</feature>
<keyword evidence="4 7" id="KW-0812">Transmembrane</keyword>
<sequence>MEGVENPGKPIQPSPRNFNLMVIGQIISILGSALLRFALSLYVLDITGRADIFATLYAISNIPLLLSPLGGAIADRFNRRNLMVIYDLISSAIVLGYIVLMLGGSTSVFLIGTVMVLLSFISALYTPAVTASIPLLVEERRLESANGLVQAVQALSGVIAPLIGGVLYGYMGVRLLIVISCIAFALSALLETLIQIPYVKRARDRGMVHMLAGDMREGFAYVAKQPLIRKSIILAALLNLLLTPYFIVGGPIVLRITMNSSEMMYGLGMGLIQAATILGALMIGFFAKRMKTYTLYRWLLAIACLLMPMAAAVSPLMLDLGYYPSYLMFIACAIAIAMAMTIISIYIITKVQKETPNENLGKIMAIITAVSQCAAPVGQVLFGLALEQFSSRVYVPTFFVIAAMLGLSALTYHMLKRRPAVSLRNEETV</sequence>
<evidence type="ECO:0000313" key="10">
    <source>
        <dbReference type="Proteomes" id="UP000215596"/>
    </source>
</evidence>
<feature type="transmembrane region" description="Helical" evidence="7">
    <location>
        <begin position="394"/>
        <end position="415"/>
    </location>
</feature>
<dbReference type="RefSeq" id="WP_095266513.1">
    <property type="nucleotide sequence ID" value="NZ_NPBY01000055.1"/>
</dbReference>
<dbReference type="PROSITE" id="PS50850">
    <property type="entry name" value="MFS"/>
    <property type="match status" value="1"/>
</dbReference>
<feature type="transmembrane region" description="Helical" evidence="7">
    <location>
        <begin position="176"/>
        <end position="199"/>
    </location>
</feature>
<protein>
    <submittedName>
        <fullName evidence="9">MFS transporter</fullName>
    </submittedName>
</protein>
<feature type="domain" description="Major facilitator superfamily (MFS) profile" evidence="8">
    <location>
        <begin position="17"/>
        <end position="420"/>
    </location>
</feature>
<feature type="transmembrane region" description="Helical" evidence="7">
    <location>
        <begin position="20"/>
        <end position="44"/>
    </location>
</feature>
<dbReference type="CDD" id="cd06173">
    <property type="entry name" value="MFS_MefA_like"/>
    <property type="match status" value="1"/>
</dbReference>
<dbReference type="SUPFAM" id="SSF103473">
    <property type="entry name" value="MFS general substrate transporter"/>
    <property type="match status" value="1"/>
</dbReference>
<evidence type="ECO:0000256" key="2">
    <source>
        <dbReference type="ARBA" id="ARBA00022448"/>
    </source>
</evidence>
<evidence type="ECO:0000313" key="9">
    <source>
        <dbReference type="EMBL" id="PAD74507.1"/>
    </source>
</evidence>
<organism evidence="9 10">
    <name type="scientific">Paenibacillus campinasensis</name>
    <dbReference type="NCBI Taxonomy" id="66347"/>
    <lineage>
        <taxon>Bacteria</taxon>
        <taxon>Bacillati</taxon>
        <taxon>Bacillota</taxon>
        <taxon>Bacilli</taxon>
        <taxon>Bacillales</taxon>
        <taxon>Paenibacillaceae</taxon>
        <taxon>Paenibacillus</taxon>
    </lineage>
</organism>
<proteinExistence type="predicted"/>
<feature type="transmembrane region" description="Helical" evidence="7">
    <location>
        <begin position="232"/>
        <end position="253"/>
    </location>
</feature>
<dbReference type="GO" id="GO:0005886">
    <property type="term" value="C:plasma membrane"/>
    <property type="evidence" value="ECO:0007669"/>
    <property type="project" value="UniProtKB-SubCell"/>
</dbReference>
<evidence type="ECO:0000259" key="8">
    <source>
        <dbReference type="PROSITE" id="PS50850"/>
    </source>
</evidence>
<keyword evidence="5 7" id="KW-1133">Transmembrane helix</keyword>
<reference evidence="9 10" key="1">
    <citation type="submission" date="2017-07" db="EMBL/GenBank/DDBJ databases">
        <title>Isolation and whole genome analysis of endospore-forming bacteria from heroin.</title>
        <authorList>
            <person name="Kalinowski J."/>
            <person name="Ahrens B."/>
            <person name="Al-Dilaimi A."/>
            <person name="Winkler A."/>
            <person name="Wibberg D."/>
            <person name="Schleenbecker U."/>
            <person name="Ruckert C."/>
            <person name="Wolfel R."/>
            <person name="Grass G."/>
        </authorList>
    </citation>
    <scope>NUCLEOTIDE SEQUENCE [LARGE SCALE GENOMIC DNA]</scope>
    <source>
        <strain evidence="9 10">7537-G1</strain>
    </source>
</reference>
<dbReference type="AlphaFoldDB" id="A0A268EN07"/>
<dbReference type="InterPro" id="IPR011701">
    <property type="entry name" value="MFS"/>
</dbReference>
<feature type="transmembrane region" description="Helical" evidence="7">
    <location>
        <begin position="109"/>
        <end position="136"/>
    </location>
</feature>
<dbReference type="InterPro" id="IPR020846">
    <property type="entry name" value="MFS_dom"/>
</dbReference>
<dbReference type="PANTHER" id="PTHR43266">
    <property type="entry name" value="MACROLIDE-EFFLUX PROTEIN"/>
    <property type="match status" value="1"/>
</dbReference>
<dbReference type="GO" id="GO:0022857">
    <property type="term" value="F:transmembrane transporter activity"/>
    <property type="evidence" value="ECO:0007669"/>
    <property type="project" value="InterPro"/>
</dbReference>
<feature type="transmembrane region" description="Helical" evidence="7">
    <location>
        <begin position="324"/>
        <end position="348"/>
    </location>
</feature>
<dbReference type="PANTHER" id="PTHR43266:SF9">
    <property type="entry name" value="PERMEASE, MAJOR FACILITATOR SUPERFAMILY-RELATED"/>
    <property type="match status" value="1"/>
</dbReference>
<evidence type="ECO:0000256" key="1">
    <source>
        <dbReference type="ARBA" id="ARBA00004651"/>
    </source>
</evidence>
<feature type="transmembrane region" description="Helical" evidence="7">
    <location>
        <begin position="360"/>
        <end position="382"/>
    </location>
</feature>
<dbReference type="Gene3D" id="1.20.1250.20">
    <property type="entry name" value="MFS general substrate transporter like domains"/>
    <property type="match status" value="1"/>
</dbReference>
<gene>
    <name evidence="9" type="ORF">CHH67_17585</name>
</gene>
<dbReference type="EMBL" id="NPBY01000055">
    <property type="protein sequence ID" value="PAD74507.1"/>
    <property type="molecule type" value="Genomic_DNA"/>
</dbReference>
<keyword evidence="2" id="KW-0813">Transport</keyword>
<dbReference type="Proteomes" id="UP000215596">
    <property type="component" value="Unassembled WGS sequence"/>
</dbReference>
<evidence type="ECO:0000256" key="3">
    <source>
        <dbReference type="ARBA" id="ARBA00022475"/>
    </source>
</evidence>
<evidence type="ECO:0000256" key="5">
    <source>
        <dbReference type="ARBA" id="ARBA00022989"/>
    </source>
</evidence>
<evidence type="ECO:0000256" key="7">
    <source>
        <dbReference type="SAM" id="Phobius"/>
    </source>
</evidence>
<feature type="transmembrane region" description="Helical" evidence="7">
    <location>
        <begin position="84"/>
        <end position="103"/>
    </location>
</feature>
<comment type="caution">
    <text evidence="9">The sequence shown here is derived from an EMBL/GenBank/DDBJ whole genome shotgun (WGS) entry which is preliminary data.</text>
</comment>
<feature type="transmembrane region" description="Helical" evidence="7">
    <location>
        <begin position="265"/>
        <end position="286"/>
    </location>
</feature>
<feature type="transmembrane region" description="Helical" evidence="7">
    <location>
        <begin position="50"/>
        <end position="72"/>
    </location>
</feature>
<keyword evidence="6 7" id="KW-0472">Membrane</keyword>
<dbReference type="OrthoDB" id="9775268at2"/>
<keyword evidence="3" id="KW-1003">Cell membrane</keyword>
<dbReference type="Pfam" id="PF07690">
    <property type="entry name" value="MFS_1"/>
    <property type="match status" value="1"/>
</dbReference>
<accession>A0A268EN07</accession>
<evidence type="ECO:0000256" key="4">
    <source>
        <dbReference type="ARBA" id="ARBA00022692"/>
    </source>
</evidence>